<keyword evidence="6 8" id="KW-0449">Lipoprotein</keyword>
<dbReference type="NCBIfam" id="TIGR02802">
    <property type="entry name" value="Pal_lipo"/>
    <property type="match status" value="1"/>
</dbReference>
<evidence type="ECO:0000256" key="7">
    <source>
        <dbReference type="ARBA" id="ARBA00023306"/>
    </source>
</evidence>
<keyword evidence="7 8" id="KW-0131">Cell cycle</keyword>
<dbReference type="RefSeq" id="WP_125180383.1">
    <property type="nucleotide sequence ID" value="NZ_QZMU01000001.1"/>
</dbReference>
<comment type="caution">
    <text evidence="10">The sequence shown here is derived from an EMBL/GenBank/DDBJ whole genome shotgun (WGS) entry which is preliminary data.</text>
</comment>
<dbReference type="PANTHER" id="PTHR30329:SF21">
    <property type="entry name" value="LIPOPROTEIN YIAD-RELATED"/>
    <property type="match status" value="1"/>
</dbReference>
<dbReference type="InterPro" id="IPR006664">
    <property type="entry name" value="OMP_bac"/>
</dbReference>
<protein>
    <recommendedName>
        <fullName evidence="8">Peptidoglycan-associated lipoprotein</fullName>
        <shortName evidence="8">PAL</shortName>
    </recommendedName>
</protein>
<keyword evidence="4 8" id="KW-0564">Palmitate</keyword>
<evidence type="ECO:0000256" key="1">
    <source>
        <dbReference type="ARBA" id="ARBA00022618"/>
    </source>
</evidence>
<comment type="subcellular location">
    <subcellularLocation>
        <location evidence="8">Cell outer membrane</location>
        <topology evidence="8">Lipid-anchor</topology>
    </subcellularLocation>
</comment>
<dbReference type="Gene3D" id="3.30.1330.60">
    <property type="entry name" value="OmpA-like domain"/>
    <property type="match status" value="1"/>
</dbReference>
<comment type="function">
    <text evidence="8">Part of the Tol-Pal system, which plays a role in outer membrane invagination during cell division and is important for maintaining outer membrane integrity.</text>
</comment>
<keyword evidence="2 8" id="KW-0732">Signal</keyword>
<dbReference type="CDD" id="cd07185">
    <property type="entry name" value="OmpA_C-like"/>
    <property type="match status" value="1"/>
</dbReference>
<dbReference type="InterPro" id="IPR039001">
    <property type="entry name" value="Pal"/>
</dbReference>
<feature type="domain" description="OmpA-like" evidence="9">
    <location>
        <begin position="61"/>
        <end position="177"/>
    </location>
</feature>
<organism evidence="10 11">
    <name type="scientific">Thiohalobacter thiocyanaticus</name>
    <dbReference type="NCBI Taxonomy" id="585455"/>
    <lineage>
        <taxon>Bacteria</taxon>
        <taxon>Pseudomonadati</taxon>
        <taxon>Pseudomonadota</taxon>
        <taxon>Gammaproteobacteria</taxon>
        <taxon>Thiohalobacterales</taxon>
        <taxon>Thiohalobacteraceae</taxon>
        <taxon>Thiohalobacter</taxon>
    </lineage>
</organism>
<dbReference type="GO" id="GO:0009279">
    <property type="term" value="C:cell outer membrane"/>
    <property type="evidence" value="ECO:0007669"/>
    <property type="project" value="UniProtKB-SubCell"/>
</dbReference>
<evidence type="ECO:0000256" key="5">
    <source>
        <dbReference type="ARBA" id="ARBA00023237"/>
    </source>
</evidence>
<dbReference type="HAMAP" id="MF_02204">
    <property type="entry name" value="Pal"/>
    <property type="match status" value="1"/>
</dbReference>
<dbReference type="EMBL" id="QZMU01000001">
    <property type="protein sequence ID" value="RRQ21167.1"/>
    <property type="molecule type" value="Genomic_DNA"/>
</dbReference>
<evidence type="ECO:0000313" key="11">
    <source>
        <dbReference type="Proteomes" id="UP000287798"/>
    </source>
</evidence>
<dbReference type="OrthoDB" id="9809164at2"/>
<dbReference type="InterPro" id="IPR036737">
    <property type="entry name" value="OmpA-like_sf"/>
</dbReference>
<evidence type="ECO:0000256" key="3">
    <source>
        <dbReference type="ARBA" id="ARBA00023136"/>
    </source>
</evidence>
<keyword evidence="3 8" id="KW-0472">Membrane</keyword>
<dbReference type="Pfam" id="PF00691">
    <property type="entry name" value="OmpA"/>
    <property type="match status" value="1"/>
</dbReference>
<evidence type="ECO:0000256" key="8">
    <source>
        <dbReference type="HAMAP-Rule" id="MF_02204"/>
    </source>
</evidence>
<dbReference type="PRINTS" id="PR01021">
    <property type="entry name" value="OMPADOMAIN"/>
</dbReference>
<dbReference type="InterPro" id="IPR006665">
    <property type="entry name" value="OmpA-like"/>
</dbReference>
<dbReference type="InterPro" id="IPR014169">
    <property type="entry name" value="Pal_lipo_C"/>
</dbReference>
<proteinExistence type="inferred from homology"/>
<reference evidence="10 11" key="1">
    <citation type="journal article" date="2010" name="Int. J. Syst. Evol. Microbiol.">
        <title>Thiohalobacter thiocyanaticus gen. nov., sp. nov., a moderately halophilic, sulfur-oxidizing gammaproteobacterium from hypersaline lakes, that utilizes thiocyanate.</title>
        <authorList>
            <person name="Sorokin D.Y."/>
            <person name="Kovaleva O.L."/>
            <person name="Tourova T.P."/>
            <person name="Muyzer G."/>
        </authorList>
    </citation>
    <scope>NUCLEOTIDE SEQUENCE [LARGE SCALE GENOMIC DNA]</scope>
    <source>
        <strain evidence="10 11">Hrh1</strain>
    </source>
</reference>
<evidence type="ECO:0000259" key="9">
    <source>
        <dbReference type="PROSITE" id="PS51123"/>
    </source>
</evidence>
<evidence type="ECO:0000313" key="10">
    <source>
        <dbReference type="EMBL" id="RRQ21167.1"/>
    </source>
</evidence>
<evidence type="ECO:0000256" key="4">
    <source>
        <dbReference type="ARBA" id="ARBA00023139"/>
    </source>
</evidence>
<comment type="subunit">
    <text evidence="8">The Tol-Pal system is composed of five core proteins: the inner membrane proteins TolA, TolQ and TolR, the periplasmic protein TolB and the outer membrane protein Pal. They form a network linking the inner and outer membranes and the peptidoglycan layer.</text>
</comment>
<dbReference type="PROSITE" id="PS51123">
    <property type="entry name" value="OMPA_2"/>
    <property type="match status" value="1"/>
</dbReference>
<evidence type="ECO:0000256" key="6">
    <source>
        <dbReference type="ARBA" id="ARBA00023288"/>
    </source>
</evidence>
<name>A0A426QHD5_9GAMM</name>
<dbReference type="GO" id="GO:0051301">
    <property type="term" value="P:cell division"/>
    <property type="evidence" value="ECO:0007669"/>
    <property type="project" value="UniProtKB-UniRule"/>
</dbReference>
<dbReference type="InterPro" id="IPR050330">
    <property type="entry name" value="Bact_OuterMem_StrucFunc"/>
</dbReference>
<dbReference type="SUPFAM" id="SSF103088">
    <property type="entry name" value="OmpA-like"/>
    <property type="match status" value="1"/>
</dbReference>
<dbReference type="PROSITE" id="PS51257">
    <property type="entry name" value="PROKAR_LIPOPROTEIN"/>
    <property type="match status" value="1"/>
</dbReference>
<dbReference type="AlphaFoldDB" id="A0A426QHD5"/>
<comment type="similarity">
    <text evidence="8">Belongs to the Pal lipoprotein family.</text>
</comment>
<keyword evidence="5 8" id="KW-0998">Cell outer membrane</keyword>
<dbReference type="PANTHER" id="PTHR30329">
    <property type="entry name" value="STATOR ELEMENT OF FLAGELLAR MOTOR COMPLEX"/>
    <property type="match status" value="1"/>
</dbReference>
<evidence type="ECO:0000256" key="2">
    <source>
        <dbReference type="ARBA" id="ARBA00022729"/>
    </source>
</evidence>
<keyword evidence="11" id="KW-1185">Reference proteome</keyword>
<accession>A0A426QHD5</accession>
<gene>
    <name evidence="8 10" type="primary">pal</name>
    <name evidence="10" type="ORF">D6C00_03815</name>
</gene>
<dbReference type="Proteomes" id="UP000287798">
    <property type="component" value="Unassembled WGS sequence"/>
</dbReference>
<keyword evidence="1 8" id="KW-0132">Cell division</keyword>
<sequence>MNIRIGLVWTLALAVLSGCGTMDKRDADDVAVEDRGAATGAEGAQSRGLGADGDMRGMALDDPDSPLSVRTIYFEFDSSEVAAEDREVVAAHARYLSANPQQQVVLEGHADERGSREYNIGLGDRRAQSVRRMLEFQGVTPDQVRTVSYGEEKPAVEGHDEQAWRQNRRVEIVYMDQ</sequence>